<name>A0A4Q8LBM5_9GAMM</name>
<accession>A0A4Q8LBM5</accession>
<evidence type="ECO:0000256" key="1">
    <source>
        <dbReference type="ARBA" id="ARBA00023002"/>
    </source>
</evidence>
<evidence type="ECO:0000256" key="2">
    <source>
        <dbReference type="ARBA" id="ARBA00023004"/>
    </source>
</evidence>
<keyword evidence="1" id="KW-0560">Oxidoreductase</keyword>
<dbReference type="Pfam" id="PF12867">
    <property type="entry name" value="DinB_2"/>
    <property type="match status" value="1"/>
</dbReference>
<evidence type="ECO:0000259" key="5">
    <source>
        <dbReference type="Pfam" id="PF12867"/>
    </source>
</evidence>
<evidence type="ECO:0000259" key="4">
    <source>
        <dbReference type="Pfam" id="PF03781"/>
    </source>
</evidence>
<evidence type="ECO:0000256" key="3">
    <source>
        <dbReference type="ARBA" id="ARBA00037882"/>
    </source>
</evidence>
<dbReference type="InterPro" id="IPR024775">
    <property type="entry name" value="DinB-like"/>
</dbReference>
<evidence type="ECO:0000313" key="7">
    <source>
        <dbReference type="Proteomes" id="UP000291286"/>
    </source>
</evidence>
<feature type="domain" description="DinB-like" evidence="5">
    <location>
        <begin position="23"/>
        <end position="155"/>
    </location>
</feature>
<dbReference type="Pfam" id="PF03781">
    <property type="entry name" value="FGE-sulfatase"/>
    <property type="match status" value="2"/>
</dbReference>
<reference evidence="6 7" key="1">
    <citation type="submission" date="2019-02" db="EMBL/GenBank/DDBJ databases">
        <title>WGS of Pseudoxanthomonas species novum from clinical isolates.</title>
        <authorList>
            <person name="Bernier A.-M."/>
            <person name="Bernard K."/>
            <person name="Vachon A."/>
        </authorList>
    </citation>
    <scope>NUCLEOTIDE SEQUENCE [LARGE SCALE GENOMIC DNA]</scope>
    <source>
        <strain evidence="6 7">NML171202</strain>
    </source>
</reference>
<evidence type="ECO:0000313" key="6">
    <source>
        <dbReference type="EMBL" id="TAA26171.1"/>
    </source>
</evidence>
<dbReference type="RefSeq" id="WP_130520785.1">
    <property type="nucleotide sequence ID" value="NZ_SHMA01000007.1"/>
</dbReference>
<sequence>MHALPPRQAHRDRDARSQTLLSAFQTMRALTARLAAPLSAEDAMVQSMDDASPAKWHLAHTTWFFERFVLGADAGYRAFDPAWDYLFNSYYNSVGPMHARPRRGMLSRPTLAQVRAYRAAVEEALCARLQARALDDQALDIVQLGIQHEQQHQELLLTDIRHALWSNPLQPAYREDLPAPRAAGAPLRWCAREEQIAQIGAAPWPQAQDFAYDNESPRHRTLVAAHALASRPVSNAEFAAFVDDGGYRTPAHWLSDGWATVRARDWQRPLYWHEDGAREFTLGGWRERDPDAPVSGLSLFEADAFARWAGARLPTEAEWELAATGVPAEGHFVEDGLLHPRSQPGTDTGLSQLFGDVWEWTGSAYLPYPGFAPWPGSLGEYNGKFMNAQWVLRGGSCATSRTHIRASYRNFFPSDARWQYAGMRLAKDLP</sequence>
<dbReference type="SUPFAM" id="SSF56436">
    <property type="entry name" value="C-type lectin-like"/>
    <property type="match status" value="1"/>
</dbReference>
<keyword evidence="2" id="KW-0408">Iron</keyword>
<gene>
    <name evidence="6" type="ORF">EA661_16730</name>
</gene>
<protein>
    <submittedName>
        <fullName evidence="6">Ergothioneine biosynthesis protein EgtB</fullName>
    </submittedName>
</protein>
<dbReference type="PANTHER" id="PTHR23150:SF36">
    <property type="entry name" value="HERCYNINE OXYGENASE"/>
    <property type="match status" value="1"/>
</dbReference>
<dbReference type="AlphaFoldDB" id="A0A4Q8LBM5"/>
<dbReference type="EMBL" id="SHMB01000008">
    <property type="protein sequence ID" value="TAA26171.1"/>
    <property type="molecule type" value="Genomic_DNA"/>
</dbReference>
<dbReference type="Proteomes" id="UP000291286">
    <property type="component" value="Unassembled WGS sequence"/>
</dbReference>
<comment type="caution">
    <text evidence="6">The sequence shown here is derived from an EMBL/GenBank/DDBJ whole genome shotgun (WGS) entry which is preliminary data.</text>
</comment>
<dbReference type="NCBIfam" id="TIGR03440">
    <property type="entry name" value="egtB_TIGR03440"/>
    <property type="match status" value="1"/>
</dbReference>
<organism evidence="6 7">
    <name type="scientific">Pseudoxanthomonas winnipegensis</name>
    <dbReference type="NCBI Taxonomy" id="2480810"/>
    <lineage>
        <taxon>Bacteria</taxon>
        <taxon>Pseudomonadati</taxon>
        <taxon>Pseudomonadota</taxon>
        <taxon>Gammaproteobacteria</taxon>
        <taxon>Lysobacterales</taxon>
        <taxon>Lysobacteraceae</taxon>
        <taxon>Pseudoxanthomonas</taxon>
    </lineage>
</organism>
<dbReference type="InterPro" id="IPR017806">
    <property type="entry name" value="EgtB"/>
</dbReference>
<dbReference type="GO" id="GO:0052699">
    <property type="term" value="P:ergothioneine biosynthetic process"/>
    <property type="evidence" value="ECO:0007669"/>
    <property type="project" value="InterPro"/>
</dbReference>
<proteinExistence type="predicted"/>
<feature type="domain" description="Sulfatase-modifying factor enzyme-like" evidence="4">
    <location>
        <begin position="208"/>
        <end position="328"/>
    </location>
</feature>
<dbReference type="InterPro" id="IPR034660">
    <property type="entry name" value="DinB/YfiT-like"/>
</dbReference>
<dbReference type="Gene3D" id="3.90.1580.10">
    <property type="entry name" value="paralog of FGE (formylglycine-generating enzyme)"/>
    <property type="match status" value="1"/>
</dbReference>
<dbReference type="InterPro" id="IPR042095">
    <property type="entry name" value="SUMF_sf"/>
</dbReference>
<dbReference type="SUPFAM" id="SSF109854">
    <property type="entry name" value="DinB/YfiT-like putative metalloenzymes"/>
    <property type="match status" value="1"/>
</dbReference>
<dbReference type="InterPro" id="IPR051043">
    <property type="entry name" value="Sulfatase_Mod_Factor_Kinase"/>
</dbReference>
<feature type="domain" description="Sulfatase-modifying factor enzyme-like" evidence="4">
    <location>
        <begin position="342"/>
        <end position="427"/>
    </location>
</feature>
<comment type="pathway">
    <text evidence="3">Amino-acid biosynthesis; ergothioneine biosynthesis.</text>
</comment>
<dbReference type="InterPro" id="IPR005532">
    <property type="entry name" value="SUMF_dom"/>
</dbReference>
<dbReference type="InterPro" id="IPR016187">
    <property type="entry name" value="CTDL_fold"/>
</dbReference>
<dbReference type="PANTHER" id="PTHR23150">
    <property type="entry name" value="SULFATASE MODIFYING FACTOR 1, 2"/>
    <property type="match status" value="1"/>
</dbReference>